<dbReference type="AlphaFoldDB" id="A0A0Q3IYY2"/>
<evidence type="ECO:0000313" key="3">
    <source>
        <dbReference type="Proteomes" id="UP000008810"/>
    </source>
</evidence>
<sequence>MMAGPPWLRSLAHRNMRGAGGGWMFISFPVGSRHLLDEMEMIYVKRETSKAKKSLHPTLIGTLFSSKSARVLYTYKRTLYSDP</sequence>
<dbReference type="Proteomes" id="UP000008810">
    <property type="component" value="Chromosome 2"/>
</dbReference>
<dbReference type="InParanoid" id="A0A0Q3IYY2"/>
<dbReference type="EMBL" id="CM000881">
    <property type="protein sequence ID" value="KQK05612.1"/>
    <property type="molecule type" value="Genomic_DNA"/>
</dbReference>
<keyword evidence="3" id="KW-1185">Reference proteome</keyword>
<dbReference type="OrthoDB" id="1747348at2759"/>
<proteinExistence type="predicted"/>
<protein>
    <submittedName>
        <fullName evidence="1 2">Uncharacterized protein</fullName>
    </submittedName>
</protein>
<accession>A0A0Q3IYY2</accession>
<evidence type="ECO:0000313" key="1">
    <source>
        <dbReference type="EMBL" id="KQK05612.1"/>
    </source>
</evidence>
<reference evidence="2" key="3">
    <citation type="submission" date="2018-08" db="UniProtKB">
        <authorList>
            <consortium name="EnsemblPlants"/>
        </authorList>
    </citation>
    <scope>IDENTIFICATION</scope>
    <source>
        <strain evidence="2">cv. Bd21</strain>
    </source>
</reference>
<dbReference type="Gramene" id="KQK05612">
    <property type="protein sequence ID" value="KQK05612"/>
    <property type="gene ID" value="BRADI_2g21182v3"/>
</dbReference>
<name>A0A0Q3IYY2_BRADI</name>
<reference evidence="1 2" key="1">
    <citation type="journal article" date="2010" name="Nature">
        <title>Genome sequencing and analysis of the model grass Brachypodium distachyon.</title>
        <authorList>
            <consortium name="International Brachypodium Initiative"/>
        </authorList>
    </citation>
    <scope>NUCLEOTIDE SEQUENCE [LARGE SCALE GENOMIC DNA]</scope>
    <source>
        <strain evidence="1 2">Bd21</strain>
    </source>
</reference>
<gene>
    <name evidence="1" type="ORF">BRADI_2g21182v3</name>
</gene>
<dbReference type="EnsemblPlants" id="KQK05612">
    <property type="protein sequence ID" value="KQK05612"/>
    <property type="gene ID" value="BRADI_2g21182v3"/>
</dbReference>
<reference evidence="1" key="2">
    <citation type="submission" date="2017-06" db="EMBL/GenBank/DDBJ databases">
        <title>WGS assembly of Brachypodium distachyon.</title>
        <authorList>
            <consortium name="The International Brachypodium Initiative"/>
            <person name="Lucas S."/>
            <person name="Harmon-Smith M."/>
            <person name="Lail K."/>
            <person name="Tice H."/>
            <person name="Grimwood J."/>
            <person name="Bruce D."/>
            <person name="Barry K."/>
            <person name="Shu S."/>
            <person name="Lindquist E."/>
            <person name="Wang M."/>
            <person name="Pitluck S."/>
            <person name="Vogel J.P."/>
            <person name="Garvin D.F."/>
            <person name="Mockler T.C."/>
            <person name="Schmutz J."/>
            <person name="Rokhsar D."/>
            <person name="Bevan M.W."/>
        </authorList>
    </citation>
    <scope>NUCLEOTIDE SEQUENCE</scope>
    <source>
        <strain evidence="1">Bd21</strain>
    </source>
</reference>
<organism evidence="1">
    <name type="scientific">Brachypodium distachyon</name>
    <name type="common">Purple false brome</name>
    <name type="synonym">Trachynia distachya</name>
    <dbReference type="NCBI Taxonomy" id="15368"/>
    <lineage>
        <taxon>Eukaryota</taxon>
        <taxon>Viridiplantae</taxon>
        <taxon>Streptophyta</taxon>
        <taxon>Embryophyta</taxon>
        <taxon>Tracheophyta</taxon>
        <taxon>Spermatophyta</taxon>
        <taxon>Magnoliopsida</taxon>
        <taxon>Liliopsida</taxon>
        <taxon>Poales</taxon>
        <taxon>Poaceae</taxon>
        <taxon>BOP clade</taxon>
        <taxon>Pooideae</taxon>
        <taxon>Stipodae</taxon>
        <taxon>Brachypodieae</taxon>
        <taxon>Brachypodium</taxon>
    </lineage>
</organism>
<evidence type="ECO:0000313" key="2">
    <source>
        <dbReference type="EnsemblPlants" id="KQK05612"/>
    </source>
</evidence>